<evidence type="ECO:0000259" key="3">
    <source>
        <dbReference type="PROSITE" id="PS50110"/>
    </source>
</evidence>
<evidence type="ECO:0000313" key="5">
    <source>
        <dbReference type="Proteomes" id="UP000646579"/>
    </source>
</evidence>
<organism evidence="4 5">
    <name type="scientific">Devosia pacifica</name>
    <dbReference type="NCBI Taxonomy" id="1335967"/>
    <lineage>
        <taxon>Bacteria</taxon>
        <taxon>Pseudomonadati</taxon>
        <taxon>Pseudomonadota</taxon>
        <taxon>Alphaproteobacteria</taxon>
        <taxon>Hyphomicrobiales</taxon>
        <taxon>Devosiaceae</taxon>
        <taxon>Devosia</taxon>
    </lineage>
</organism>
<dbReference type="Gene3D" id="3.40.50.2300">
    <property type="match status" value="1"/>
</dbReference>
<evidence type="ECO:0000256" key="2">
    <source>
        <dbReference type="PROSITE-ProRule" id="PRU00169"/>
    </source>
</evidence>
<dbReference type="Pfam" id="PF00072">
    <property type="entry name" value="Response_reg"/>
    <property type="match status" value="1"/>
</dbReference>
<dbReference type="InterPro" id="IPR050595">
    <property type="entry name" value="Bact_response_regulator"/>
</dbReference>
<feature type="domain" description="Response regulatory" evidence="3">
    <location>
        <begin position="1"/>
        <end position="109"/>
    </location>
</feature>
<dbReference type="AlphaFoldDB" id="A0A918SF06"/>
<dbReference type="PROSITE" id="PS50110">
    <property type="entry name" value="RESPONSE_REGULATORY"/>
    <property type="match status" value="1"/>
</dbReference>
<sequence length="109" mass="11590">MLVVEDEPLIALMLEDTLEEHGWHVSSVAMNEADADSYLSKESPDLAVLDVKLGGGTSARLARVCSDRQIATVFVTGLGAEDLPPECSGRPVLQKPFSPEDLLAALKAA</sequence>
<comment type="caution">
    <text evidence="4">The sequence shown here is derived from an EMBL/GenBank/DDBJ whole genome shotgun (WGS) entry which is preliminary data.</text>
</comment>
<dbReference type="PANTHER" id="PTHR44591:SF24">
    <property type="entry name" value="PROTEIN-GLUTAMATE METHYLESTERASE_PROTEIN-GLUTAMINE GLUTAMINASE 1"/>
    <property type="match status" value="1"/>
</dbReference>
<proteinExistence type="predicted"/>
<gene>
    <name evidence="4" type="ORF">GCM10007989_36520</name>
</gene>
<dbReference type="EMBL" id="BMZE01000004">
    <property type="protein sequence ID" value="GHA37057.1"/>
    <property type="molecule type" value="Genomic_DNA"/>
</dbReference>
<dbReference type="InterPro" id="IPR011006">
    <property type="entry name" value="CheY-like_superfamily"/>
</dbReference>
<keyword evidence="1 2" id="KW-0597">Phosphoprotein</keyword>
<dbReference type="SUPFAM" id="SSF52172">
    <property type="entry name" value="CheY-like"/>
    <property type="match status" value="1"/>
</dbReference>
<dbReference type="Proteomes" id="UP000646579">
    <property type="component" value="Unassembled WGS sequence"/>
</dbReference>
<evidence type="ECO:0000256" key="1">
    <source>
        <dbReference type="ARBA" id="ARBA00022553"/>
    </source>
</evidence>
<dbReference type="InterPro" id="IPR001789">
    <property type="entry name" value="Sig_transdc_resp-reg_receiver"/>
</dbReference>
<keyword evidence="5" id="KW-1185">Reference proteome</keyword>
<accession>A0A918SF06</accession>
<feature type="modified residue" description="4-aspartylphosphate" evidence="2">
    <location>
        <position position="50"/>
    </location>
</feature>
<dbReference type="PANTHER" id="PTHR44591">
    <property type="entry name" value="STRESS RESPONSE REGULATOR PROTEIN 1"/>
    <property type="match status" value="1"/>
</dbReference>
<evidence type="ECO:0000313" key="4">
    <source>
        <dbReference type="EMBL" id="GHA37057.1"/>
    </source>
</evidence>
<protein>
    <recommendedName>
        <fullName evidence="3">Response regulatory domain-containing protein</fullName>
    </recommendedName>
</protein>
<reference evidence="4" key="2">
    <citation type="submission" date="2020-09" db="EMBL/GenBank/DDBJ databases">
        <authorList>
            <person name="Sun Q."/>
            <person name="Kim S."/>
        </authorList>
    </citation>
    <scope>NUCLEOTIDE SEQUENCE</scope>
    <source>
        <strain evidence="4">KCTC 32437</strain>
    </source>
</reference>
<dbReference type="SMART" id="SM00448">
    <property type="entry name" value="REC"/>
    <property type="match status" value="1"/>
</dbReference>
<dbReference type="GO" id="GO:0000160">
    <property type="term" value="P:phosphorelay signal transduction system"/>
    <property type="evidence" value="ECO:0007669"/>
    <property type="project" value="InterPro"/>
</dbReference>
<name>A0A918SF06_9HYPH</name>
<reference evidence="4" key="1">
    <citation type="journal article" date="2014" name="Int. J. Syst. Evol. Microbiol.">
        <title>Complete genome sequence of Corynebacterium casei LMG S-19264T (=DSM 44701T), isolated from a smear-ripened cheese.</title>
        <authorList>
            <consortium name="US DOE Joint Genome Institute (JGI-PGF)"/>
            <person name="Walter F."/>
            <person name="Albersmeier A."/>
            <person name="Kalinowski J."/>
            <person name="Ruckert C."/>
        </authorList>
    </citation>
    <scope>NUCLEOTIDE SEQUENCE</scope>
    <source>
        <strain evidence="4">KCTC 32437</strain>
    </source>
</reference>